<dbReference type="InterPro" id="IPR011330">
    <property type="entry name" value="Glyco_hydro/deAcase_b/a-brl"/>
</dbReference>
<evidence type="ECO:0000313" key="5">
    <source>
        <dbReference type="Proteomes" id="UP000631576"/>
    </source>
</evidence>
<evidence type="ECO:0000256" key="2">
    <source>
        <dbReference type="ARBA" id="ARBA00022729"/>
    </source>
</evidence>
<gene>
    <name evidence="4" type="ORF">H8S40_00640</name>
</gene>
<dbReference type="CDD" id="cd10967">
    <property type="entry name" value="CE4_GLA_like_6s"/>
    <property type="match status" value="1"/>
</dbReference>
<dbReference type="InterPro" id="IPR002509">
    <property type="entry name" value="NODB_dom"/>
</dbReference>
<keyword evidence="2" id="KW-0732">Signal</keyword>
<accession>A0ABR7G3W0</accession>
<evidence type="ECO:0000256" key="1">
    <source>
        <dbReference type="ARBA" id="ARBA00004613"/>
    </source>
</evidence>
<feature type="domain" description="NodB homology" evidence="3">
    <location>
        <begin position="15"/>
        <end position="147"/>
    </location>
</feature>
<comment type="subcellular location">
    <subcellularLocation>
        <location evidence="1">Secreted</location>
    </subcellularLocation>
</comment>
<protein>
    <submittedName>
        <fullName evidence="4">Polysaccharide deacetylase family protein</fullName>
    </submittedName>
</protein>
<dbReference type="SUPFAM" id="SSF88713">
    <property type="entry name" value="Glycoside hydrolase/deacetylase"/>
    <property type="match status" value="1"/>
</dbReference>
<dbReference type="InterPro" id="IPR051398">
    <property type="entry name" value="Polysacch_Deacetylase"/>
</dbReference>
<dbReference type="Proteomes" id="UP000631576">
    <property type="component" value="Unassembled WGS sequence"/>
</dbReference>
<dbReference type="Gene3D" id="3.20.20.370">
    <property type="entry name" value="Glycoside hydrolase/deacetylase"/>
    <property type="match status" value="1"/>
</dbReference>
<dbReference type="PANTHER" id="PTHR34216">
    <property type="match status" value="1"/>
</dbReference>
<comment type="caution">
    <text evidence="4">The sequence shown here is derived from an EMBL/GenBank/DDBJ whole genome shotgun (WGS) entry which is preliminary data.</text>
</comment>
<dbReference type="EMBL" id="JACOPE010000001">
    <property type="protein sequence ID" value="MBC5682109.1"/>
    <property type="molecule type" value="Genomic_DNA"/>
</dbReference>
<evidence type="ECO:0000313" key="4">
    <source>
        <dbReference type="EMBL" id="MBC5682109.1"/>
    </source>
</evidence>
<sequence>MLRLRRDVMLFPGGKKKAFTMSYDDGVTQDEQLIALMERYGIRGTFNLNPGLMGDNDWLVQGGTGVNHNKFSKDKIAEIYKNQEIAVHSMTHPDLTKVPVGMVSYEIAECRKELEELVKHPVTGMAYPFGTWSTEVEQVAGLCGITYARTTKPTYAFSMPQDFLAWHPTCHHTDEKMFELLDKFLEPINQERYMEPWLYYLWGHAYEFDSYNQWNEIERFLKTVGNREEIWYATNGEICEYINAVKSLVYSATGDYIYNPTCVDVWMQVDGKAYEIKAGETIEIEYEHR</sequence>
<proteinExistence type="predicted"/>
<evidence type="ECO:0000259" key="3">
    <source>
        <dbReference type="Pfam" id="PF01522"/>
    </source>
</evidence>
<dbReference type="Pfam" id="PF01522">
    <property type="entry name" value="Polysacc_deac_1"/>
    <property type="match status" value="1"/>
</dbReference>
<keyword evidence="5" id="KW-1185">Reference proteome</keyword>
<dbReference type="RefSeq" id="WP_186864308.1">
    <property type="nucleotide sequence ID" value="NZ_JACOPE010000001.1"/>
</dbReference>
<organism evidence="4 5">
    <name type="scientific">Ruminococcus hominis</name>
    <dbReference type="NCBI Taxonomy" id="2763065"/>
    <lineage>
        <taxon>Bacteria</taxon>
        <taxon>Bacillati</taxon>
        <taxon>Bacillota</taxon>
        <taxon>Clostridia</taxon>
        <taxon>Eubacteriales</taxon>
        <taxon>Oscillospiraceae</taxon>
        <taxon>Ruminococcus</taxon>
    </lineage>
</organism>
<reference evidence="4 5" key="1">
    <citation type="submission" date="2020-08" db="EMBL/GenBank/DDBJ databases">
        <title>Genome public.</title>
        <authorList>
            <person name="Liu C."/>
            <person name="Sun Q."/>
        </authorList>
    </citation>
    <scope>NUCLEOTIDE SEQUENCE [LARGE SCALE GENOMIC DNA]</scope>
    <source>
        <strain evidence="4 5">NSJ-13</strain>
    </source>
</reference>
<dbReference type="PANTHER" id="PTHR34216:SF3">
    <property type="entry name" value="POLY-BETA-1,6-N-ACETYL-D-GLUCOSAMINE N-DEACETYLASE"/>
    <property type="match status" value="1"/>
</dbReference>
<name>A0ABR7G3W0_9FIRM</name>